<dbReference type="Proteomes" id="UP001500902">
    <property type="component" value="Unassembled WGS sequence"/>
</dbReference>
<organism evidence="2 3">
    <name type="scientific">Nonomuraea antimicrobica</name>
    <dbReference type="NCBI Taxonomy" id="561173"/>
    <lineage>
        <taxon>Bacteria</taxon>
        <taxon>Bacillati</taxon>
        <taxon>Actinomycetota</taxon>
        <taxon>Actinomycetes</taxon>
        <taxon>Streptosporangiales</taxon>
        <taxon>Streptosporangiaceae</taxon>
        <taxon>Nonomuraea</taxon>
    </lineage>
</organism>
<accession>A0ABP7CCW7</accession>
<reference evidence="3" key="1">
    <citation type="journal article" date="2019" name="Int. J. Syst. Evol. Microbiol.">
        <title>The Global Catalogue of Microorganisms (GCM) 10K type strain sequencing project: providing services to taxonomists for standard genome sequencing and annotation.</title>
        <authorList>
            <consortium name="The Broad Institute Genomics Platform"/>
            <consortium name="The Broad Institute Genome Sequencing Center for Infectious Disease"/>
            <person name="Wu L."/>
            <person name="Ma J."/>
        </authorList>
    </citation>
    <scope>NUCLEOTIDE SEQUENCE [LARGE SCALE GENOMIC DNA]</scope>
    <source>
        <strain evidence="3">JCM 16904</strain>
    </source>
</reference>
<name>A0ABP7CCW7_9ACTN</name>
<feature type="signal peptide" evidence="1">
    <location>
        <begin position="1"/>
        <end position="33"/>
    </location>
</feature>
<proteinExistence type="predicted"/>
<comment type="caution">
    <text evidence="2">The sequence shown here is derived from an EMBL/GenBank/DDBJ whole genome shotgun (WGS) entry which is preliminary data.</text>
</comment>
<dbReference type="PROSITE" id="PS50231">
    <property type="entry name" value="RICIN_B_LECTIN"/>
    <property type="match status" value="1"/>
</dbReference>
<keyword evidence="1" id="KW-0732">Signal</keyword>
<protein>
    <recommendedName>
        <fullName evidence="4">Secreted protein</fullName>
    </recommendedName>
</protein>
<evidence type="ECO:0000256" key="1">
    <source>
        <dbReference type="SAM" id="SignalP"/>
    </source>
</evidence>
<sequence length="126" mass="13321">MHQLMRKARPAVFGAAALAFAGSLALTAPAAQAGTSEAAAAKAASTTALAICPVKVSRSTQRWHLQKKGVFAPHDYFKKGALLNIYQGETRRNGKIVVVKTTTVVGKIRYWVNQAHITGTGGACRS</sequence>
<feature type="chain" id="PRO_5046926014" description="Secreted protein" evidence="1">
    <location>
        <begin position="34"/>
        <end position="126"/>
    </location>
</feature>
<evidence type="ECO:0008006" key="4">
    <source>
        <dbReference type="Google" id="ProtNLM"/>
    </source>
</evidence>
<gene>
    <name evidence="2" type="ORF">GCM10022224_061060</name>
</gene>
<evidence type="ECO:0000313" key="2">
    <source>
        <dbReference type="EMBL" id="GAA3687658.1"/>
    </source>
</evidence>
<dbReference type="EMBL" id="BAAAZP010000106">
    <property type="protein sequence ID" value="GAA3687658.1"/>
    <property type="molecule type" value="Genomic_DNA"/>
</dbReference>
<keyword evidence="3" id="KW-1185">Reference proteome</keyword>
<evidence type="ECO:0000313" key="3">
    <source>
        <dbReference type="Proteomes" id="UP001500902"/>
    </source>
</evidence>